<keyword evidence="3" id="KW-1185">Reference proteome</keyword>
<dbReference type="Gene3D" id="3.40.630.40">
    <property type="entry name" value="Zn-dependent exopeptidases"/>
    <property type="match status" value="1"/>
</dbReference>
<reference evidence="2 3" key="1">
    <citation type="journal article" date="2019" name="Int. J. Syst. Evol. Microbiol.">
        <title>Azospirillum ramasamyi sp. nov., a novel diazotrophic bacterium isolated from fermented bovine products.</title>
        <authorList>
            <person name="Anandham R."/>
            <person name="Heo J."/>
            <person name="Krishnamoorthy R."/>
            <person name="SenthilKumar M."/>
            <person name="Gopal N.O."/>
            <person name="Kim S.J."/>
            <person name="Kwon S.W."/>
        </authorList>
    </citation>
    <scope>NUCLEOTIDE SEQUENCE [LARGE SCALE GENOMIC DNA]</scope>
    <source>
        <strain evidence="2 3">M2T2B2</strain>
    </source>
</reference>
<feature type="region of interest" description="Disordered" evidence="1">
    <location>
        <begin position="1"/>
        <end position="26"/>
    </location>
</feature>
<accession>A0A2U9S2Z3</accession>
<dbReference type="OrthoDB" id="9802050at2"/>
<evidence type="ECO:0000313" key="2">
    <source>
        <dbReference type="EMBL" id="AWU92866.1"/>
    </source>
</evidence>
<sequence>MDASFDAQRDPGAGTGPAPDKAAPAADVPAADVPAFEILAPQSQRLPLVLASPHSGNAYSAAFLASSRLDARALRKSEDCFVDEIFAFAPGFGVPLIRALFPRAYLDVNREAYELDPEMFADPLPAYVNTRSPRVAAGLGTIARVVANGEDIYKAKLRFAEALDRVNRCYTPYHNALRRLVDDTRSAFGHALLIDCHSMPSASIAASGKGGRAGGNHPEIVLGDCYGNACAPAVIGAAEEYLRGLGYAVSRNNPYAGGYTTRHYGRPRQGIHALQIEIARDLYMDEAALTRLPYLNVLARHMTELVDTLGLLPPHSLEPR</sequence>
<name>A0A2U9S2Z3_9PROT</name>
<organism evidence="2 3">
    <name type="scientific">Azospirillum ramasamyi</name>
    <dbReference type="NCBI Taxonomy" id="682998"/>
    <lineage>
        <taxon>Bacteria</taxon>
        <taxon>Pseudomonadati</taxon>
        <taxon>Pseudomonadota</taxon>
        <taxon>Alphaproteobacteria</taxon>
        <taxon>Rhodospirillales</taxon>
        <taxon>Azospirillaceae</taxon>
        <taxon>Azospirillum</taxon>
    </lineage>
</organism>
<protein>
    <submittedName>
        <fullName evidence="2">N-formylglutamate amidohydrolase</fullName>
    </submittedName>
</protein>
<dbReference type="AlphaFoldDB" id="A0A2U9S2Z3"/>
<keyword evidence="2" id="KW-0378">Hydrolase</keyword>
<dbReference type="EMBL" id="CP029829">
    <property type="protein sequence ID" value="AWU92866.1"/>
    <property type="molecule type" value="Genomic_DNA"/>
</dbReference>
<dbReference type="InterPro" id="IPR007709">
    <property type="entry name" value="N-FG_amidohydro"/>
</dbReference>
<dbReference type="Pfam" id="PF05013">
    <property type="entry name" value="FGase"/>
    <property type="match status" value="1"/>
</dbReference>
<dbReference type="RefSeq" id="WP_111065440.1">
    <property type="nucleotide sequence ID" value="NZ_CP029829.1"/>
</dbReference>
<proteinExistence type="predicted"/>
<evidence type="ECO:0000256" key="1">
    <source>
        <dbReference type="SAM" id="MobiDB-lite"/>
    </source>
</evidence>
<dbReference type="Proteomes" id="UP000249605">
    <property type="component" value="Chromosome"/>
</dbReference>
<feature type="compositionally biased region" description="Low complexity" evidence="1">
    <location>
        <begin position="10"/>
        <end position="26"/>
    </location>
</feature>
<dbReference type="GO" id="GO:0016787">
    <property type="term" value="F:hydrolase activity"/>
    <property type="evidence" value="ECO:0007669"/>
    <property type="project" value="UniProtKB-KW"/>
</dbReference>
<dbReference type="KEGG" id="azm:DM194_00425"/>
<gene>
    <name evidence="2" type="ORF">DM194_00425</name>
</gene>
<evidence type="ECO:0000313" key="3">
    <source>
        <dbReference type="Proteomes" id="UP000249605"/>
    </source>
</evidence>
<dbReference type="SUPFAM" id="SSF53187">
    <property type="entry name" value="Zn-dependent exopeptidases"/>
    <property type="match status" value="1"/>
</dbReference>